<dbReference type="Proteomes" id="UP000257067">
    <property type="component" value="Unassembled WGS sequence"/>
</dbReference>
<dbReference type="PROSITE" id="PS50106">
    <property type="entry name" value="PDZ"/>
    <property type="match status" value="1"/>
</dbReference>
<dbReference type="EMBL" id="NXLU01000005">
    <property type="protein sequence ID" value="RDU68962.1"/>
    <property type="molecule type" value="Genomic_DNA"/>
</dbReference>
<proteinExistence type="predicted"/>
<accession>A0A3D8IUR1</accession>
<reference evidence="2 3" key="1">
    <citation type="submission" date="2018-04" db="EMBL/GenBank/DDBJ databases">
        <title>Novel Campyloabacter and Helicobacter Species and Strains.</title>
        <authorList>
            <person name="Mannion A.J."/>
            <person name="Shen Z."/>
            <person name="Fox J.G."/>
        </authorList>
    </citation>
    <scope>NUCLEOTIDE SEQUENCE [LARGE SCALE GENOMIC DNA]</scope>
    <source>
        <strain evidence="2 3">ATCC 700242</strain>
    </source>
</reference>
<evidence type="ECO:0000313" key="2">
    <source>
        <dbReference type="EMBL" id="RDU68962.1"/>
    </source>
</evidence>
<dbReference type="OrthoDB" id="5338305at2"/>
<dbReference type="Gene3D" id="2.30.42.10">
    <property type="match status" value="1"/>
</dbReference>
<feature type="domain" description="PDZ" evidence="1">
    <location>
        <begin position="248"/>
        <end position="306"/>
    </location>
</feature>
<name>A0A3D8IUR1_9HELI</name>
<comment type="caution">
    <text evidence="2">The sequence shown here is derived from an EMBL/GenBank/DDBJ whole genome shotgun (WGS) entry which is preliminary data.</text>
</comment>
<dbReference type="SUPFAM" id="SSF50156">
    <property type="entry name" value="PDZ domain-like"/>
    <property type="match status" value="2"/>
</dbReference>
<evidence type="ECO:0000259" key="1">
    <source>
        <dbReference type="PROSITE" id="PS50106"/>
    </source>
</evidence>
<gene>
    <name evidence="2" type="ORF">CQA62_05025</name>
</gene>
<protein>
    <submittedName>
        <fullName evidence="2">PDZ domain-containing protein</fullName>
    </submittedName>
</protein>
<sequence>MRFFLFGLIFSSWLFAYDFEICKKYYQVASKKIENSRVVLIEHGDKKFYIGFFSKAPKDVEILKADPFVGLYAFPFTSKDAQTYMIMPLDDKALSLNMADLTEKYAEKGIVIEPQKGFLTYARFSAQTILNSVISNICYQIYGIGMGDNLFIDSQYLLRFIEQEEPYYGDIGVRLYMPNKDHPHDVLKVEYVDPFFPNVPFLKDDEILSINNKEFKDYYDFEWYVANLEEHSTANVKIRRADKIETFSIKVSRRYGGFLLPDRFFERIGITLNDELMITAIDPKFQALQQGLLVGDRILWINNKKILNPNEKTQSKEVEKRLRFLLTEAVKLGRLDILISREGFQFSLNLIGGLNNAYIQSRYNPFGF</sequence>
<evidence type="ECO:0000313" key="3">
    <source>
        <dbReference type="Proteomes" id="UP000257067"/>
    </source>
</evidence>
<dbReference type="AlphaFoldDB" id="A0A3D8IUR1"/>
<dbReference type="InterPro" id="IPR036034">
    <property type="entry name" value="PDZ_sf"/>
</dbReference>
<dbReference type="Pfam" id="PF24314">
    <property type="entry name" value="DUF7488"/>
    <property type="match status" value="1"/>
</dbReference>
<dbReference type="InterPro" id="IPR055911">
    <property type="entry name" value="DUF7488"/>
</dbReference>
<dbReference type="Pfam" id="PF13180">
    <property type="entry name" value="PDZ_2"/>
    <property type="match status" value="1"/>
</dbReference>
<dbReference type="InterPro" id="IPR001478">
    <property type="entry name" value="PDZ"/>
</dbReference>
<organism evidence="2 3">
    <name type="scientific">Helicobacter cholecystus</name>
    <dbReference type="NCBI Taxonomy" id="45498"/>
    <lineage>
        <taxon>Bacteria</taxon>
        <taxon>Pseudomonadati</taxon>
        <taxon>Campylobacterota</taxon>
        <taxon>Epsilonproteobacteria</taxon>
        <taxon>Campylobacterales</taxon>
        <taxon>Helicobacteraceae</taxon>
        <taxon>Helicobacter</taxon>
    </lineage>
</organism>
<dbReference type="RefSeq" id="WP_104724904.1">
    <property type="nucleotide sequence ID" value="NZ_FZNE01000009.1"/>
</dbReference>
<keyword evidence="3" id="KW-1185">Reference proteome</keyword>